<proteinExistence type="predicted"/>
<protein>
    <submittedName>
        <fullName evidence="1">Uncharacterized protein</fullName>
    </submittedName>
</protein>
<dbReference type="EMBL" id="WIUZ02000014">
    <property type="protein sequence ID" value="KAF9781353.1"/>
    <property type="molecule type" value="Genomic_DNA"/>
</dbReference>
<accession>A0A9P6H860</accession>
<dbReference type="AlphaFoldDB" id="A0A9P6H860"/>
<gene>
    <name evidence="1" type="ORF">BJ322DRAFT_1023399</name>
</gene>
<evidence type="ECO:0000313" key="1">
    <source>
        <dbReference type="EMBL" id="KAF9781353.1"/>
    </source>
</evidence>
<reference evidence="1" key="2">
    <citation type="submission" date="2020-11" db="EMBL/GenBank/DDBJ databases">
        <authorList>
            <consortium name="DOE Joint Genome Institute"/>
            <person name="Kuo A."/>
            <person name="Miyauchi S."/>
            <person name="Kiss E."/>
            <person name="Drula E."/>
            <person name="Kohler A."/>
            <person name="Sanchez-Garcia M."/>
            <person name="Andreopoulos B."/>
            <person name="Barry K.W."/>
            <person name="Bonito G."/>
            <person name="Buee M."/>
            <person name="Carver A."/>
            <person name="Chen C."/>
            <person name="Cichocki N."/>
            <person name="Clum A."/>
            <person name="Culley D."/>
            <person name="Crous P.W."/>
            <person name="Fauchery L."/>
            <person name="Girlanda M."/>
            <person name="Hayes R."/>
            <person name="Keri Z."/>
            <person name="Labutti K."/>
            <person name="Lipzen A."/>
            <person name="Lombard V."/>
            <person name="Magnuson J."/>
            <person name="Maillard F."/>
            <person name="Morin E."/>
            <person name="Murat C."/>
            <person name="Nolan M."/>
            <person name="Ohm R."/>
            <person name="Pangilinan J."/>
            <person name="Pereira M."/>
            <person name="Perotto S."/>
            <person name="Peter M."/>
            <person name="Riley R."/>
            <person name="Sitrit Y."/>
            <person name="Stielow B."/>
            <person name="Szollosi G."/>
            <person name="Zifcakova L."/>
            <person name="Stursova M."/>
            <person name="Spatafora J.W."/>
            <person name="Tedersoo L."/>
            <person name="Vaario L.-M."/>
            <person name="Yamada A."/>
            <person name="Yan M."/>
            <person name="Wang P."/>
            <person name="Xu J."/>
            <person name="Bruns T."/>
            <person name="Baldrian P."/>
            <person name="Vilgalys R."/>
            <person name="Henrissat B."/>
            <person name="Grigoriev I.V."/>
            <person name="Hibbett D."/>
            <person name="Nagy L.G."/>
            <person name="Martin F.M."/>
        </authorList>
    </citation>
    <scope>NUCLEOTIDE SEQUENCE</scope>
    <source>
        <strain evidence="1">UH-Tt-Lm1</strain>
    </source>
</reference>
<dbReference type="Proteomes" id="UP000736335">
    <property type="component" value="Unassembled WGS sequence"/>
</dbReference>
<comment type="caution">
    <text evidence="1">The sequence shown here is derived from an EMBL/GenBank/DDBJ whole genome shotgun (WGS) entry which is preliminary data.</text>
</comment>
<keyword evidence="2" id="KW-1185">Reference proteome</keyword>
<organism evidence="1 2">
    <name type="scientific">Thelephora terrestris</name>
    <dbReference type="NCBI Taxonomy" id="56493"/>
    <lineage>
        <taxon>Eukaryota</taxon>
        <taxon>Fungi</taxon>
        <taxon>Dikarya</taxon>
        <taxon>Basidiomycota</taxon>
        <taxon>Agaricomycotina</taxon>
        <taxon>Agaricomycetes</taxon>
        <taxon>Thelephorales</taxon>
        <taxon>Thelephoraceae</taxon>
        <taxon>Thelephora</taxon>
    </lineage>
</organism>
<sequence length="327" mass="36379">MSEVLIVCIFNSGKASAVKPRRNTFTHAINVGVECYPQKKGVWLNTSCGKHLVYHHWCLVYVGFRPGCNFFNPNLRNEEVRLHGRRPPPATDITASTPRLALCKVAVNPGSGTHAEAGAWLDPAPFRTASSIRKPYNVRYPARRMSKPEHVWIQILLAQILSGVPEVSRGFHPRALHARFFSTSCEDPVLLGINLPQKEFNSYIYKRRLESHLAFRGEIIELRQITFERDIPCRRFVFPNSPRTTRTTPAIPQTWGPVVGNDGIPAAFRLGNRLTRTPGGVRALVPGCDASDRHTESLGGGKRREACLCDTGRDPASMSTDECSTPA</sequence>
<evidence type="ECO:0000313" key="2">
    <source>
        <dbReference type="Proteomes" id="UP000736335"/>
    </source>
</evidence>
<reference evidence="1" key="1">
    <citation type="journal article" date="2020" name="Nat. Commun.">
        <title>Large-scale genome sequencing of mycorrhizal fungi provides insights into the early evolution of symbiotic traits.</title>
        <authorList>
            <person name="Miyauchi S."/>
            <person name="Kiss E."/>
            <person name="Kuo A."/>
            <person name="Drula E."/>
            <person name="Kohler A."/>
            <person name="Sanchez-Garcia M."/>
            <person name="Morin E."/>
            <person name="Andreopoulos B."/>
            <person name="Barry K.W."/>
            <person name="Bonito G."/>
            <person name="Buee M."/>
            <person name="Carver A."/>
            <person name="Chen C."/>
            <person name="Cichocki N."/>
            <person name="Clum A."/>
            <person name="Culley D."/>
            <person name="Crous P.W."/>
            <person name="Fauchery L."/>
            <person name="Girlanda M."/>
            <person name="Hayes R.D."/>
            <person name="Keri Z."/>
            <person name="LaButti K."/>
            <person name="Lipzen A."/>
            <person name="Lombard V."/>
            <person name="Magnuson J."/>
            <person name="Maillard F."/>
            <person name="Murat C."/>
            <person name="Nolan M."/>
            <person name="Ohm R.A."/>
            <person name="Pangilinan J."/>
            <person name="Pereira M.F."/>
            <person name="Perotto S."/>
            <person name="Peter M."/>
            <person name="Pfister S."/>
            <person name="Riley R."/>
            <person name="Sitrit Y."/>
            <person name="Stielow J.B."/>
            <person name="Szollosi G."/>
            <person name="Zifcakova L."/>
            <person name="Stursova M."/>
            <person name="Spatafora J.W."/>
            <person name="Tedersoo L."/>
            <person name="Vaario L.M."/>
            <person name="Yamada A."/>
            <person name="Yan M."/>
            <person name="Wang P."/>
            <person name="Xu J."/>
            <person name="Bruns T."/>
            <person name="Baldrian P."/>
            <person name="Vilgalys R."/>
            <person name="Dunand C."/>
            <person name="Henrissat B."/>
            <person name="Grigoriev I.V."/>
            <person name="Hibbett D."/>
            <person name="Nagy L.G."/>
            <person name="Martin F.M."/>
        </authorList>
    </citation>
    <scope>NUCLEOTIDE SEQUENCE</scope>
    <source>
        <strain evidence="1">UH-Tt-Lm1</strain>
    </source>
</reference>
<name>A0A9P6H860_9AGAM</name>